<accession>A0ABS0R8S8</accession>
<evidence type="ECO:0000313" key="3">
    <source>
        <dbReference type="Proteomes" id="UP000638849"/>
    </source>
</evidence>
<dbReference type="EMBL" id="JAEEAQ010000084">
    <property type="protein sequence ID" value="MBI0313710.1"/>
    <property type="molecule type" value="Genomic_DNA"/>
</dbReference>
<sequence>MHLCTPEVQPRSEAAALVADPLRTLIRDQPGPAGRREPSVAANAGHPYTIKDTVPRMPNSDFP</sequence>
<comment type="caution">
    <text evidence="2">The sequence shown here is derived from an EMBL/GenBank/DDBJ whole genome shotgun (WGS) entry which is preliminary data.</text>
</comment>
<protein>
    <submittedName>
        <fullName evidence="2">Uncharacterized protein</fullName>
    </submittedName>
</protein>
<reference evidence="2 3" key="1">
    <citation type="submission" date="2020-12" db="EMBL/GenBank/DDBJ databases">
        <authorList>
            <person name="Kusuma A.B."/>
            <person name="Nouioui I."/>
            <person name="Goodfellow M."/>
        </authorList>
    </citation>
    <scope>NUCLEOTIDE SEQUENCE [LARGE SCALE GENOMIC DNA]</scope>
    <source>
        <strain evidence="2 3">DSM 41764</strain>
    </source>
</reference>
<dbReference type="Proteomes" id="UP000638849">
    <property type="component" value="Unassembled WGS sequence"/>
</dbReference>
<evidence type="ECO:0000313" key="2">
    <source>
        <dbReference type="EMBL" id="MBI0313710.1"/>
    </source>
</evidence>
<organism evidence="2 3">
    <name type="scientific">Streptomyces javensis</name>
    <dbReference type="NCBI Taxonomy" id="114698"/>
    <lineage>
        <taxon>Bacteria</taxon>
        <taxon>Bacillati</taxon>
        <taxon>Actinomycetota</taxon>
        <taxon>Actinomycetes</taxon>
        <taxon>Kitasatosporales</taxon>
        <taxon>Streptomycetaceae</taxon>
        <taxon>Streptomyces</taxon>
        <taxon>Streptomyces violaceusniger group</taxon>
    </lineage>
</organism>
<name>A0ABS0R8S8_9ACTN</name>
<feature type="region of interest" description="Disordered" evidence="1">
    <location>
        <begin position="27"/>
        <end position="63"/>
    </location>
</feature>
<keyword evidence="3" id="KW-1185">Reference proteome</keyword>
<gene>
    <name evidence="2" type="ORF">JBF12_12035</name>
</gene>
<dbReference type="RefSeq" id="WP_198276837.1">
    <property type="nucleotide sequence ID" value="NZ_BAAAIF010000001.1"/>
</dbReference>
<proteinExistence type="predicted"/>
<evidence type="ECO:0000256" key="1">
    <source>
        <dbReference type="SAM" id="MobiDB-lite"/>
    </source>
</evidence>